<evidence type="ECO:0000256" key="4">
    <source>
        <dbReference type="ARBA" id="ARBA00022692"/>
    </source>
</evidence>
<evidence type="ECO:0000256" key="9">
    <source>
        <dbReference type="SAM" id="Phobius"/>
    </source>
</evidence>
<name>A0A0F9AFI4_9ZZZZ</name>
<keyword evidence="7 9" id="KW-0472">Membrane</keyword>
<dbReference type="InterPro" id="IPR052157">
    <property type="entry name" value="BCAA_transport_permease"/>
</dbReference>
<protein>
    <submittedName>
        <fullName evidence="10">Uncharacterized protein</fullName>
    </submittedName>
</protein>
<dbReference type="InterPro" id="IPR001851">
    <property type="entry name" value="ABC_transp_permease"/>
</dbReference>
<keyword evidence="4 9" id="KW-0812">Transmembrane</keyword>
<dbReference type="Pfam" id="PF02653">
    <property type="entry name" value="BPD_transp_2"/>
    <property type="match status" value="1"/>
</dbReference>
<dbReference type="GO" id="GO:0006865">
    <property type="term" value="P:amino acid transport"/>
    <property type="evidence" value="ECO:0007669"/>
    <property type="project" value="UniProtKB-KW"/>
</dbReference>
<evidence type="ECO:0000256" key="7">
    <source>
        <dbReference type="ARBA" id="ARBA00023136"/>
    </source>
</evidence>
<gene>
    <name evidence="10" type="ORF">LCGC14_2855260</name>
</gene>
<comment type="similarity">
    <text evidence="8">Belongs to the binding-protein-dependent transport system permease family. LivHM subfamily.</text>
</comment>
<feature type="transmembrane region" description="Helical" evidence="9">
    <location>
        <begin position="39"/>
        <end position="61"/>
    </location>
</feature>
<keyword evidence="6 9" id="KW-1133">Transmembrane helix</keyword>
<feature type="transmembrane region" description="Helical" evidence="9">
    <location>
        <begin position="73"/>
        <end position="93"/>
    </location>
</feature>
<comment type="subcellular location">
    <subcellularLocation>
        <location evidence="1">Cell membrane</location>
        <topology evidence="1">Multi-pass membrane protein</topology>
    </subcellularLocation>
</comment>
<evidence type="ECO:0000256" key="6">
    <source>
        <dbReference type="ARBA" id="ARBA00022989"/>
    </source>
</evidence>
<accession>A0A0F9AFI4</accession>
<evidence type="ECO:0000313" key="10">
    <source>
        <dbReference type="EMBL" id="KKK77274.1"/>
    </source>
</evidence>
<dbReference type="GO" id="GO:0005886">
    <property type="term" value="C:plasma membrane"/>
    <property type="evidence" value="ECO:0007669"/>
    <property type="project" value="UniProtKB-SubCell"/>
</dbReference>
<feature type="transmembrane region" description="Helical" evidence="9">
    <location>
        <begin position="6"/>
        <end position="27"/>
    </location>
</feature>
<comment type="caution">
    <text evidence="10">The sequence shown here is derived from an EMBL/GenBank/DDBJ whole genome shotgun (WGS) entry which is preliminary data.</text>
</comment>
<evidence type="ECO:0000256" key="2">
    <source>
        <dbReference type="ARBA" id="ARBA00022448"/>
    </source>
</evidence>
<sequence length="102" mass="10552">MLIEKLAPFGVAAGRVAGALLILIGPVDPALGRLYIGRVFAIVILGGMGSIKGTVLAALLIGVLESLVQSNPYISPTWADAVAFSVLLVTLVLRPQGLFGRL</sequence>
<keyword evidence="5" id="KW-0029">Amino-acid transport</keyword>
<proteinExistence type="inferred from homology"/>
<keyword evidence="2" id="KW-0813">Transport</keyword>
<reference evidence="10" key="1">
    <citation type="journal article" date="2015" name="Nature">
        <title>Complex archaea that bridge the gap between prokaryotes and eukaryotes.</title>
        <authorList>
            <person name="Spang A."/>
            <person name="Saw J.H."/>
            <person name="Jorgensen S.L."/>
            <person name="Zaremba-Niedzwiedzka K."/>
            <person name="Martijn J."/>
            <person name="Lind A.E."/>
            <person name="van Eijk R."/>
            <person name="Schleper C."/>
            <person name="Guy L."/>
            <person name="Ettema T.J."/>
        </authorList>
    </citation>
    <scope>NUCLEOTIDE SEQUENCE</scope>
</reference>
<evidence type="ECO:0000256" key="8">
    <source>
        <dbReference type="ARBA" id="ARBA00037998"/>
    </source>
</evidence>
<evidence type="ECO:0000256" key="1">
    <source>
        <dbReference type="ARBA" id="ARBA00004651"/>
    </source>
</evidence>
<dbReference type="GO" id="GO:0022857">
    <property type="term" value="F:transmembrane transporter activity"/>
    <property type="evidence" value="ECO:0007669"/>
    <property type="project" value="InterPro"/>
</dbReference>
<organism evidence="10">
    <name type="scientific">marine sediment metagenome</name>
    <dbReference type="NCBI Taxonomy" id="412755"/>
    <lineage>
        <taxon>unclassified sequences</taxon>
        <taxon>metagenomes</taxon>
        <taxon>ecological metagenomes</taxon>
    </lineage>
</organism>
<dbReference type="AlphaFoldDB" id="A0A0F9AFI4"/>
<keyword evidence="3" id="KW-1003">Cell membrane</keyword>
<dbReference type="EMBL" id="LAZR01055030">
    <property type="protein sequence ID" value="KKK77274.1"/>
    <property type="molecule type" value="Genomic_DNA"/>
</dbReference>
<evidence type="ECO:0000256" key="5">
    <source>
        <dbReference type="ARBA" id="ARBA00022970"/>
    </source>
</evidence>
<dbReference type="PANTHER" id="PTHR11795:SF447">
    <property type="entry name" value="ABC TRANSPORTER PERMEASE PROTEIN"/>
    <property type="match status" value="1"/>
</dbReference>
<dbReference type="PANTHER" id="PTHR11795">
    <property type="entry name" value="BRANCHED-CHAIN AMINO ACID TRANSPORT SYSTEM PERMEASE PROTEIN LIVH"/>
    <property type="match status" value="1"/>
</dbReference>
<evidence type="ECO:0000256" key="3">
    <source>
        <dbReference type="ARBA" id="ARBA00022475"/>
    </source>
</evidence>